<organism evidence="2 3">
    <name type="scientific">Lactobacillus delbrueckii subsp. allosunkii</name>
    <dbReference type="NCBI Taxonomy" id="1050107"/>
    <lineage>
        <taxon>Bacteria</taxon>
        <taxon>Bacillati</taxon>
        <taxon>Bacillota</taxon>
        <taxon>Bacilli</taxon>
        <taxon>Lactobacillales</taxon>
        <taxon>Lactobacillaceae</taxon>
        <taxon>Lactobacillus</taxon>
    </lineage>
</organism>
<comment type="caution">
    <text evidence="2">The sequence shown here is derived from an EMBL/GenBank/DDBJ whole genome shotgun (WGS) entry which is preliminary data.</text>
</comment>
<protein>
    <submittedName>
        <fullName evidence="2">BppU family phage baseplate upper protein</fullName>
    </submittedName>
</protein>
<gene>
    <name evidence="2" type="ORF">LOB39_02240</name>
</gene>
<dbReference type="Gene3D" id="2.60.40.3350">
    <property type="match status" value="1"/>
</dbReference>
<reference evidence="2 3" key="1">
    <citation type="submission" date="2021-12" db="EMBL/GenBank/DDBJ databases">
        <title>Antimicrobial susceptibility of Lactobacillus delbrueckii subsp. lactis obtained from milk products and other habitats.</title>
        <authorList>
            <person name="Shani N."/>
        </authorList>
    </citation>
    <scope>NUCLEOTIDE SEQUENCE [LARGE SCALE GENOMIC DNA]</scope>
    <source>
        <strain evidence="2 3">CIRM BIA 266</strain>
    </source>
</reference>
<dbReference type="Pfam" id="PF10651">
    <property type="entry name" value="BppU_N"/>
    <property type="match status" value="1"/>
</dbReference>
<name>A0ABD4S9E3_9LACO</name>
<dbReference type="Proteomes" id="UP001320314">
    <property type="component" value="Unassembled WGS sequence"/>
</dbReference>
<evidence type="ECO:0000313" key="3">
    <source>
        <dbReference type="Proteomes" id="UP001320314"/>
    </source>
</evidence>
<proteinExistence type="predicted"/>
<dbReference type="InterPro" id="IPR018913">
    <property type="entry name" value="BppU_N"/>
</dbReference>
<evidence type="ECO:0000259" key="1">
    <source>
        <dbReference type="Pfam" id="PF10651"/>
    </source>
</evidence>
<evidence type="ECO:0000313" key="2">
    <source>
        <dbReference type="EMBL" id="MCD5517396.1"/>
    </source>
</evidence>
<dbReference type="InterPro" id="IPR017853">
    <property type="entry name" value="GH"/>
</dbReference>
<dbReference type="RefSeq" id="WP_231523197.1">
    <property type="nucleotide sequence ID" value="NZ_JAJNUD010000003.1"/>
</dbReference>
<accession>A0ABD4S9E3</accession>
<dbReference type="EMBL" id="JAJNUD010000003">
    <property type="protein sequence ID" value="MCD5517396.1"/>
    <property type="molecule type" value="Genomic_DNA"/>
</dbReference>
<feature type="domain" description="BppU N-terminal" evidence="1">
    <location>
        <begin position="21"/>
        <end position="160"/>
    </location>
</feature>
<sequence length="553" mass="61638">MSQTLTYVIGSDRRALVDNIQDFKVDFGNDNQNWVQARQFERGMRQVFVNVVNEDNTPLDLTGCNVWFEGLLPKTANGDFRVIDSDGYVPLDPSSGKFRFDMPGQAFTVAGSYRQAFFRIVKNGNSVTTLEFDLDVLADKVIDGLIPKDWIGPFETIADQLVDDLQKHTASADKIISDFQQKVTDLVNQLNQQGSTTTSMLTELQNRITNLETKIKQDGLFTQAEAEAFEQTIQKQLDKAVTEVDVKLASIFGKGQNPVALNVYWTNWDDAKRQYTQFSVDQMKTSIDKAAKYVQGMIVPLRLENDGSQYHVLGNLADIKQGIDYANSKGVKLMGIKIHCVATLEQINSYGMDNFFNDYANSVSAACTSLTLTADTKLTILNERWDLVNNKNYADKAVKLVNDLKTATKLSVGISFVQQYLGDAQSSVYSACDFIGLNAYPTVTDLKRSAPLALIASAWQQVAPIIQSLIAAYHKPIYLSEVGIEDNYEALEDPSNWKVGSQYDSDGEVQYMYFKGLIASGILDYTSALWIWFDVTSTAAQALIRQYANGVIN</sequence>
<dbReference type="Gene3D" id="3.20.20.80">
    <property type="entry name" value="Glycosidases"/>
    <property type="match status" value="1"/>
</dbReference>
<dbReference type="SUPFAM" id="SSF51445">
    <property type="entry name" value="(Trans)glycosidases"/>
    <property type="match status" value="1"/>
</dbReference>
<dbReference type="AlphaFoldDB" id="A0ABD4S9E3"/>